<comment type="caution">
    <text evidence="1">The sequence shown here is derived from an EMBL/GenBank/DDBJ whole genome shotgun (WGS) entry which is preliminary data.</text>
</comment>
<evidence type="ECO:0008006" key="3">
    <source>
        <dbReference type="Google" id="ProtNLM"/>
    </source>
</evidence>
<name>A0ABX3CXW3_9BACI</name>
<sequence>MKKLHSLVSAIAIFLLIGCSKDVPNELDLSQLTRVDFTSGNSDEEIIITEKEKIKTIRDIIGEIEWEENIKPQMDENEDAIATLFFTYDKNMPESLTEYLIWFNKEEGSAVIFDRDKNALGTLGKEKSQTLKELLIKK</sequence>
<accession>A0ABX3CXW3</accession>
<evidence type="ECO:0000313" key="1">
    <source>
        <dbReference type="EMBL" id="OHX50294.1"/>
    </source>
</evidence>
<dbReference type="RefSeq" id="WP_009334355.1">
    <property type="nucleotide sequence ID" value="NZ_CP062790.1"/>
</dbReference>
<gene>
    <name evidence="1" type="ORF">BBV17_09315</name>
</gene>
<organism evidence="1 2">
    <name type="scientific">Cytobacillus oceanisediminis</name>
    <dbReference type="NCBI Taxonomy" id="665099"/>
    <lineage>
        <taxon>Bacteria</taxon>
        <taxon>Bacillati</taxon>
        <taxon>Bacillota</taxon>
        <taxon>Bacilli</taxon>
        <taxon>Bacillales</taxon>
        <taxon>Bacillaceae</taxon>
        <taxon>Cytobacillus</taxon>
    </lineage>
</organism>
<dbReference type="PROSITE" id="PS51257">
    <property type="entry name" value="PROKAR_LIPOPROTEIN"/>
    <property type="match status" value="1"/>
</dbReference>
<reference evidence="1 2" key="1">
    <citation type="submission" date="2016-07" db="EMBL/GenBank/DDBJ databases">
        <title>Bacillus oceanisediminis whole genome.</title>
        <authorList>
            <person name="Pal Y."/>
            <person name="Verma A."/>
            <person name="Mual P."/>
            <person name="Srinivasan K."/>
        </authorList>
    </citation>
    <scope>NUCLEOTIDE SEQUENCE [LARGE SCALE GENOMIC DNA]</scope>
    <source>
        <strain evidence="1 2">Bhandara28</strain>
    </source>
</reference>
<keyword evidence="2" id="KW-1185">Reference proteome</keyword>
<dbReference type="Proteomes" id="UP000180194">
    <property type="component" value="Unassembled WGS sequence"/>
</dbReference>
<protein>
    <recommendedName>
        <fullName evidence="3">Lipoprotein</fullName>
    </recommendedName>
</protein>
<dbReference type="EMBL" id="MBRJ01000006">
    <property type="protein sequence ID" value="OHX50294.1"/>
    <property type="molecule type" value="Genomic_DNA"/>
</dbReference>
<evidence type="ECO:0000313" key="2">
    <source>
        <dbReference type="Proteomes" id="UP000180194"/>
    </source>
</evidence>
<proteinExistence type="predicted"/>